<evidence type="ECO:0000313" key="2">
    <source>
        <dbReference type="Proteomes" id="UP000516437"/>
    </source>
</evidence>
<keyword evidence="2" id="KW-1185">Reference proteome</keyword>
<sequence length="80" mass="8752">MEWKDDDDGIELSTSRVPAKISFADPGGFLLVLDLGLDVVDGVRALHLQGFGDDQPLLIREDSFLVLDLGLDVVDGVRDR</sequence>
<comment type="caution">
    <text evidence="1">The sequence shown here is derived from an EMBL/GenBank/DDBJ whole genome shotgun (WGS) entry which is preliminary data.</text>
</comment>
<protein>
    <submittedName>
        <fullName evidence="1">Uncharacterized protein</fullName>
    </submittedName>
</protein>
<accession>A0A6A1W9X2</accession>
<reference evidence="1 2" key="1">
    <citation type="journal article" date="2019" name="Plant Biotechnol. J.">
        <title>The red bayberry genome and genetic basis of sex determination.</title>
        <authorList>
            <person name="Jia H.M."/>
            <person name="Jia H.J."/>
            <person name="Cai Q.L."/>
            <person name="Wang Y."/>
            <person name="Zhao H.B."/>
            <person name="Yang W.F."/>
            <person name="Wang G.Y."/>
            <person name="Li Y.H."/>
            <person name="Zhan D.L."/>
            <person name="Shen Y.T."/>
            <person name="Niu Q.F."/>
            <person name="Chang L."/>
            <person name="Qiu J."/>
            <person name="Zhao L."/>
            <person name="Xie H.B."/>
            <person name="Fu W.Y."/>
            <person name="Jin J."/>
            <person name="Li X.W."/>
            <person name="Jiao Y."/>
            <person name="Zhou C.C."/>
            <person name="Tu T."/>
            <person name="Chai C.Y."/>
            <person name="Gao J.L."/>
            <person name="Fan L.J."/>
            <person name="van de Weg E."/>
            <person name="Wang J.Y."/>
            <person name="Gao Z.S."/>
        </authorList>
    </citation>
    <scope>NUCLEOTIDE SEQUENCE [LARGE SCALE GENOMIC DNA]</scope>
    <source>
        <tissue evidence="1">Leaves</tissue>
    </source>
</reference>
<proteinExistence type="predicted"/>
<dbReference type="EMBL" id="RXIC02000020">
    <property type="protein sequence ID" value="KAB1221673.1"/>
    <property type="molecule type" value="Genomic_DNA"/>
</dbReference>
<organism evidence="1 2">
    <name type="scientific">Morella rubra</name>
    <name type="common">Chinese bayberry</name>
    <dbReference type="NCBI Taxonomy" id="262757"/>
    <lineage>
        <taxon>Eukaryota</taxon>
        <taxon>Viridiplantae</taxon>
        <taxon>Streptophyta</taxon>
        <taxon>Embryophyta</taxon>
        <taxon>Tracheophyta</taxon>
        <taxon>Spermatophyta</taxon>
        <taxon>Magnoliopsida</taxon>
        <taxon>eudicotyledons</taxon>
        <taxon>Gunneridae</taxon>
        <taxon>Pentapetalae</taxon>
        <taxon>rosids</taxon>
        <taxon>fabids</taxon>
        <taxon>Fagales</taxon>
        <taxon>Myricaceae</taxon>
        <taxon>Morella</taxon>
    </lineage>
</organism>
<dbReference type="AlphaFoldDB" id="A0A6A1W9X2"/>
<gene>
    <name evidence="1" type="ORF">CJ030_MR2G024018</name>
</gene>
<evidence type="ECO:0000313" key="1">
    <source>
        <dbReference type="EMBL" id="KAB1221673.1"/>
    </source>
</evidence>
<name>A0A6A1W9X2_9ROSI</name>
<dbReference type="Proteomes" id="UP000516437">
    <property type="component" value="Chromosome 2"/>
</dbReference>